<comment type="caution">
    <text evidence="1">The sequence shown here is derived from an EMBL/GenBank/DDBJ whole genome shotgun (WGS) entry which is preliminary data.</text>
</comment>
<name>A0ACC2TAL4_9FUNG</name>
<dbReference type="EMBL" id="QTSX02003172">
    <property type="protein sequence ID" value="KAJ9071535.1"/>
    <property type="molecule type" value="Genomic_DNA"/>
</dbReference>
<evidence type="ECO:0000313" key="1">
    <source>
        <dbReference type="EMBL" id="KAJ9071535.1"/>
    </source>
</evidence>
<organism evidence="1 2">
    <name type="scientific">Entomophthora muscae</name>
    <dbReference type="NCBI Taxonomy" id="34485"/>
    <lineage>
        <taxon>Eukaryota</taxon>
        <taxon>Fungi</taxon>
        <taxon>Fungi incertae sedis</taxon>
        <taxon>Zoopagomycota</taxon>
        <taxon>Entomophthoromycotina</taxon>
        <taxon>Entomophthoromycetes</taxon>
        <taxon>Entomophthorales</taxon>
        <taxon>Entomophthoraceae</taxon>
        <taxon>Entomophthora</taxon>
    </lineage>
</organism>
<evidence type="ECO:0000313" key="2">
    <source>
        <dbReference type="Proteomes" id="UP001165960"/>
    </source>
</evidence>
<reference evidence="1" key="1">
    <citation type="submission" date="2022-04" db="EMBL/GenBank/DDBJ databases">
        <title>Genome of the entomopathogenic fungus Entomophthora muscae.</title>
        <authorList>
            <person name="Elya C."/>
            <person name="Lovett B.R."/>
            <person name="Lee E."/>
            <person name="Macias A.M."/>
            <person name="Hajek A.E."/>
            <person name="De Bivort B.L."/>
            <person name="Kasson M.T."/>
            <person name="De Fine Licht H.H."/>
            <person name="Stajich J.E."/>
        </authorList>
    </citation>
    <scope>NUCLEOTIDE SEQUENCE</scope>
    <source>
        <strain evidence="1">Berkeley</strain>
    </source>
</reference>
<protein>
    <submittedName>
        <fullName evidence="1">Uncharacterized protein</fullName>
    </submittedName>
</protein>
<accession>A0ACC2TAL4</accession>
<sequence>MNPEDFKNALENIDDYLSKNPGRLWHRSDSPVIPKQIAASIGGLRPVGEIKENEFTPSRYPKRFFTRAEMAASDKQFNPHTAPQQLFQFRSLISAIIIRTSLQLGLPSTTINRGLHIFQLLNLFKSTAEEFSPQEIALACIFLAGKEEDTIKKLHEIIQAGEQILSRHFPAQAQLANRKSNPQQAESLRQRCLELETHLLAVQCYQFSFVHPTHLLIHIARLLECPREIANLAWHLTNDSFQFQFSLQYPPQVIACGSLVVAAKISSPQSPMGSDVDWTYRFACNPDDIKEFRYYFLENCHMMGQLLEDIEKCDGPLRQHYQGVYPTHLQMILTQQKVSELFKALPQPTRKLYNSPRLSEAELKNLYSLPTCPHSNGTRFIF</sequence>
<keyword evidence="2" id="KW-1185">Reference proteome</keyword>
<dbReference type="Proteomes" id="UP001165960">
    <property type="component" value="Unassembled WGS sequence"/>
</dbReference>
<proteinExistence type="predicted"/>
<gene>
    <name evidence="1" type="ORF">DSO57_1035964</name>
</gene>